<protein>
    <submittedName>
        <fullName evidence="1">Uncharacterized protein</fullName>
    </submittedName>
</protein>
<name>A0A024EDE9_9PSED</name>
<reference evidence="1 2" key="1">
    <citation type="journal article" date="2012" name="J. Bacteriol.">
        <title>Genome sequence of cold-adapted Pseudomonas mandelii strain JR-1.</title>
        <authorList>
            <person name="Jang S.H."/>
            <person name="Kim J."/>
            <person name="Kim J."/>
            <person name="Hong S."/>
            <person name="Lee C."/>
        </authorList>
    </citation>
    <scope>NUCLEOTIDE SEQUENCE [LARGE SCALE GENOMIC DNA]</scope>
    <source>
        <strain evidence="1 2">JR-1</strain>
    </source>
</reference>
<sequence>MPACPSMITADRPDYANPMQERACSLLQGFVSGKKMPLSAY</sequence>
<proteinExistence type="predicted"/>
<dbReference type="EMBL" id="CP005960">
    <property type="protein sequence ID" value="AHZ70812.1"/>
    <property type="molecule type" value="Genomic_DNA"/>
</dbReference>
<evidence type="ECO:0000313" key="2">
    <source>
        <dbReference type="Proteomes" id="UP000026913"/>
    </source>
</evidence>
<dbReference type="HOGENOM" id="CLU_3275342_0_0_6"/>
<gene>
    <name evidence="1" type="ORF">OU5_3733</name>
</gene>
<organism evidence="1 2">
    <name type="scientific">Pseudomonas mandelii JR-1</name>
    <dbReference type="NCBI Taxonomy" id="1147786"/>
    <lineage>
        <taxon>Bacteria</taxon>
        <taxon>Pseudomonadati</taxon>
        <taxon>Pseudomonadota</taxon>
        <taxon>Gammaproteobacteria</taxon>
        <taxon>Pseudomonadales</taxon>
        <taxon>Pseudomonadaceae</taxon>
        <taxon>Pseudomonas</taxon>
    </lineage>
</organism>
<accession>A0A024EDE9</accession>
<dbReference type="KEGG" id="pman:OU5_3733"/>
<evidence type="ECO:0000313" key="1">
    <source>
        <dbReference type="EMBL" id="AHZ70812.1"/>
    </source>
</evidence>
<dbReference type="AlphaFoldDB" id="A0A024EDE9"/>
<dbReference type="Proteomes" id="UP000026913">
    <property type="component" value="Chromosome"/>
</dbReference>